<protein>
    <submittedName>
        <fullName evidence="3">Zinc ribbon domain-containing protein</fullName>
    </submittedName>
</protein>
<dbReference type="InterPro" id="IPR011332">
    <property type="entry name" value="Ribosomal_zn-bd"/>
</dbReference>
<feature type="domain" description="DZANK-type" evidence="2">
    <location>
        <begin position="4"/>
        <end position="60"/>
    </location>
</feature>
<keyword evidence="1" id="KW-0472">Membrane</keyword>
<reference evidence="3" key="1">
    <citation type="submission" date="2024-03" db="EMBL/GenBank/DDBJ databases">
        <title>Complete genome sequence of Sulfurisphaera javensis strain KD-1.</title>
        <authorList>
            <person name="Sakai H."/>
            <person name="Nur N."/>
            <person name="Suwanto A."/>
            <person name="Kurosawa N."/>
        </authorList>
    </citation>
    <scope>NUCLEOTIDE SEQUENCE</scope>
    <source>
        <strain evidence="3">KD-1</strain>
    </source>
</reference>
<proteinExistence type="predicted"/>
<feature type="transmembrane region" description="Helical" evidence="1">
    <location>
        <begin position="184"/>
        <end position="206"/>
    </location>
</feature>
<dbReference type="KEGG" id="sjv:SJAV_01170"/>
<dbReference type="InterPro" id="IPR025874">
    <property type="entry name" value="DZR"/>
</dbReference>
<dbReference type="Gene3D" id="4.10.1060.50">
    <property type="match status" value="1"/>
</dbReference>
<dbReference type="GO" id="GO:0006412">
    <property type="term" value="P:translation"/>
    <property type="evidence" value="ECO:0007669"/>
    <property type="project" value="InterPro"/>
</dbReference>
<accession>A0AAT9GN79</accession>
<feature type="transmembrane region" description="Helical" evidence="1">
    <location>
        <begin position="89"/>
        <end position="107"/>
    </location>
</feature>
<name>A0AAT9GN79_9CREN</name>
<keyword evidence="1" id="KW-1133">Transmembrane helix</keyword>
<gene>
    <name evidence="3" type="ORF">SJAV_01170</name>
</gene>
<sequence length="237" mass="27449">MKVCPRCGYENPDNTEFCLKCYYPLFVQSVPSNKTNTNNKKICPRCGHENPPDALFCEKCHYPLFQIRETSIEEPVMEKLKKEELKITVFNYLLISSIFYIISMLGFSFFPHYMSIVNLISTIFLSLSIHDSKVKWYYYLVNLSPLGIFLLSINPMVGYFIFSLGGVIISDYIRVLYVLEKDEIFRIAGLILIIGYIGGLLFIILYDMIIPGFLVLIMESIRRIREGKKKKEISLPS</sequence>
<keyword evidence="1" id="KW-0812">Transmembrane</keyword>
<dbReference type="RefSeq" id="WP_369610421.1">
    <property type="nucleotide sequence ID" value="NZ_AP031322.1"/>
</dbReference>
<organism evidence="3">
    <name type="scientific">Sulfurisphaera javensis</name>
    <dbReference type="NCBI Taxonomy" id="2049879"/>
    <lineage>
        <taxon>Archaea</taxon>
        <taxon>Thermoproteota</taxon>
        <taxon>Thermoprotei</taxon>
        <taxon>Sulfolobales</taxon>
        <taxon>Sulfolobaceae</taxon>
        <taxon>Sulfurisphaera</taxon>
    </lineage>
</organism>
<dbReference type="InterPro" id="IPR038587">
    <property type="entry name" value="Ribosomal_eL40_sf"/>
</dbReference>
<dbReference type="GeneID" id="92353050"/>
<dbReference type="SUPFAM" id="SSF57829">
    <property type="entry name" value="Zn-binding ribosomal proteins"/>
    <property type="match status" value="1"/>
</dbReference>
<dbReference type="AlphaFoldDB" id="A0AAT9GN79"/>
<dbReference type="Pfam" id="PF12773">
    <property type="entry name" value="DZR"/>
    <property type="match status" value="1"/>
</dbReference>
<evidence type="ECO:0000256" key="1">
    <source>
        <dbReference type="SAM" id="Phobius"/>
    </source>
</evidence>
<dbReference type="EMBL" id="AP031322">
    <property type="protein sequence ID" value="BFH72173.1"/>
    <property type="molecule type" value="Genomic_DNA"/>
</dbReference>
<evidence type="ECO:0000313" key="3">
    <source>
        <dbReference type="EMBL" id="BFH72173.1"/>
    </source>
</evidence>
<evidence type="ECO:0000259" key="2">
    <source>
        <dbReference type="Pfam" id="PF12773"/>
    </source>
</evidence>